<dbReference type="ExpressionAtlas" id="A0A1D6I638">
    <property type="expression patterns" value="baseline and differential"/>
</dbReference>
<keyword evidence="8 12" id="KW-0378">Hydrolase</keyword>
<sequence length="856" mass="93794">MEARNEEVRRLALLAAAEEETIAREEAYYYGQYGGFVRSSDLPEAPSLWAAQEVPPAPKEVMAEAAAAAAATVASPTAGKGVCAMCSKPTTLRCKRCKSVKYCTLKCQIDHWRNGHKDQCHPLGHGATQDDTPENVMAGVGLKDMPSGASTTYQICDDNKDMLYSQFTGKAESVDYSKLSTSSKICKVCDGTVHENSCPAHDQHVGLEPEPEQSNKQALGTENHESLRKLPCMPAVDKVPSAQSGTYCLASNQLKREDDPPGPCARPESSGLMPHNSSTEKNYARQQTTTIAARNYPTESTVFAYKKFVELYSFNKLELHPFGLCNLGNSCYANAILQCLAFTRPLTAYLLEGYHSQNCSKTEWCFMCELEKVLIEGKQGKSPVSPTGILYHLNEIGVSFGQGEEEDAHEFMRYAIDNMQSASMEEAKKNGIQQLAEETTLVQFIFGGYLRSKIKCTKCQVISKHSERILDLTVEIDGDISTLDGALRRFTSSEILDGDNRYHCSRCNSYERAQKKLTILEAPNILTIALKRYQSGVLGKISKAVKFPEHLNLSQYMCRTDDSSPVYSLYAVVVHRNVRNATVSGHYVCYVKDSQGKWHEMDDNKVKPVSVQKVLSRCAYMLLYARCSPRAPTSARAKKPKQMARSGSFPSGGGRYRSRHQGGQLSKDDAVHNLTYTLGTSDTSSYPVAPCFSGSNSSSLFSSSDAGSSCTFSSDSTDSAGKSSMEYDRIFGTSGYMCPVVSSAVVPEGDNQSYLRQGSSWNPSSSGHDMDEAGKFARQYQGGYQAGGGAPVGGWETPSFSYADQGKYQGSSSRRNRSFGSSCKLTQQRRSTGRAFFYIRSIRERIQGGLGSGLGS</sequence>
<dbReference type="PROSITE" id="PS00972">
    <property type="entry name" value="USP_1"/>
    <property type="match status" value="1"/>
</dbReference>
<dbReference type="Pfam" id="PF01753">
    <property type="entry name" value="zf-MYND"/>
    <property type="match status" value="1"/>
</dbReference>
<dbReference type="GO" id="GO:0004843">
    <property type="term" value="F:cysteine-type deubiquitinase activity"/>
    <property type="evidence" value="ECO:0007669"/>
    <property type="project" value="UniProtKB-EC"/>
</dbReference>
<evidence type="ECO:0000256" key="10">
    <source>
        <dbReference type="ARBA" id="ARBA00022833"/>
    </source>
</evidence>
<evidence type="ECO:0000256" key="11">
    <source>
        <dbReference type="SAM" id="MobiDB-lite"/>
    </source>
</evidence>
<keyword evidence="10" id="KW-0862">Zinc</keyword>
<dbReference type="EC" id="3.4.19.12" evidence="3"/>
<dbReference type="GO" id="GO:0006508">
    <property type="term" value="P:proteolysis"/>
    <property type="evidence" value="ECO:0007669"/>
    <property type="project" value="UniProtKB-KW"/>
</dbReference>
<evidence type="ECO:0000256" key="6">
    <source>
        <dbReference type="ARBA" id="ARBA00022771"/>
    </source>
</evidence>
<keyword evidence="9" id="KW-0788">Thiol protease</keyword>
<dbReference type="FunFam" id="3.90.70.10:FF:000026">
    <property type="entry name" value="Ubiquitin carboxyl-terminal hydrolase 15"/>
    <property type="match status" value="1"/>
</dbReference>
<feature type="region of interest" description="Disordered" evidence="11">
    <location>
        <begin position="804"/>
        <end position="825"/>
    </location>
</feature>
<reference evidence="12" key="1">
    <citation type="submission" date="2015-12" db="EMBL/GenBank/DDBJ databases">
        <title>Update maize B73 reference genome by single molecule sequencing technologies.</title>
        <authorList>
            <consortium name="Maize Genome Sequencing Project"/>
            <person name="Ware D."/>
        </authorList>
    </citation>
    <scope>NUCLEOTIDE SEQUENCE [LARGE SCALE GENOMIC DNA]</scope>
    <source>
        <tissue evidence="12">Seedling</tissue>
    </source>
</reference>
<evidence type="ECO:0000256" key="5">
    <source>
        <dbReference type="ARBA" id="ARBA00022723"/>
    </source>
</evidence>
<dbReference type="EMBL" id="CM007650">
    <property type="protein sequence ID" value="ONM55555.1"/>
    <property type="molecule type" value="Genomic_DNA"/>
</dbReference>
<dbReference type="InterPro" id="IPR038765">
    <property type="entry name" value="Papain-like_cys_pep_sf"/>
</dbReference>
<comment type="catalytic activity">
    <reaction evidence="1">
        <text>Thiol-dependent hydrolysis of ester, thioester, amide, peptide and isopeptide bonds formed by the C-terminal Gly of ubiquitin (a 76-residue protein attached to proteins as an intracellular targeting signal).</text>
        <dbReference type="EC" id="3.4.19.12"/>
    </reaction>
</comment>
<dbReference type="PANTHER" id="PTHR24006">
    <property type="entry name" value="UBIQUITIN CARBOXYL-TERMINAL HYDROLASE"/>
    <property type="match status" value="1"/>
</dbReference>
<protein>
    <recommendedName>
        <fullName evidence="3">ubiquitinyl hydrolase 1</fullName>
        <ecNumber evidence="3">3.4.19.12</ecNumber>
    </recommendedName>
</protein>
<evidence type="ECO:0000256" key="9">
    <source>
        <dbReference type="ARBA" id="ARBA00022807"/>
    </source>
</evidence>
<dbReference type="SMR" id="A0A1D6I638"/>
<evidence type="ECO:0000256" key="8">
    <source>
        <dbReference type="ARBA" id="ARBA00022801"/>
    </source>
</evidence>
<dbReference type="FunFam" id="6.10.140.2220:FF:000006">
    <property type="entry name" value="Ubiquitin carboxyl-terminal hydrolase 15"/>
    <property type="match status" value="1"/>
</dbReference>
<dbReference type="InterPro" id="IPR018200">
    <property type="entry name" value="USP_CS"/>
</dbReference>
<dbReference type="InterPro" id="IPR002893">
    <property type="entry name" value="Znf_MYND"/>
</dbReference>
<feature type="region of interest" description="Disordered" evidence="11">
    <location>
        <begin position="634"/>
        <end position="666"/>
    </location>
</feature>
<feature type="region of interest" description="Disordered" evidence="11">
    <location>
        <begin position="200"/>
        <end position="222"/>
    </location>
</feature>
<dbReference type="InterPro" id="IPR050164">
    <property type="entry name" value="Peptidase_C19"/>
</dbReference>
<dbReference type="InParanoid" id="A0A1D6I638"/>
<dbReference type="PROSITE" id="PS50235">
    <property type="entry name" value="USP_3"/>
    <property type="match status" value="1"/>
</dbReference>
<dbReference type="PROSITE" id="PS01360">
    <property type="entry name" value="ZF_MYND_1"/>
    <property type="match status" value="1"/>
</dbReference>
<evidence type="ECO:0000256" key="2">
    <source>
        <dbReference type="ARBA" id="ARBA00009085"/>
    </source>
</evidence>
<accession>A0A1D6I638</accession>
<evidence type="ECO:0000256" key="1">
    <source>
        <dbReference type="ARBA" id="ARBA00000707"/>
    </source>
</evidence>
<dbReference type="GO" id="GO:0016579">
    <property type="term" value="P:protein deubiquitination"/>
    <property type="evidence" value="ECO:0007669"/>
    <property type="project" value="InterPro"/>
</dbReference>
<dbReference type="InterPro" id="IPR001394">
    <property type="entry name" value="Peptidase_C19_UCH"/>
</dbReference>
<dbReference type="Gene3D" id="3.90.70.10">
    <property type="entry name" value="Cysteine proteinases"/>
    <property type="match status" value="1"/>
</dbReference>
<keyword evidence="6" id="KW-0863">Zinc-finger</keyword>
<comment type="similarity">
    <text evidence="2">Belongs to the peptidase C19 family.</text>
</comment>
<dbReference type="eggNOG" id="KOG1865">
    <property type="taxonomic scope" value="Eukaryota"/>
</dbReference>
<dbReference type="STRING" id="4577.A0A1D6I638"/>
<feature type="region of interest" description="Disordered" evidence="11">
    <location>
        <begin position="258"/>
        <end position="279"/>
    </location>
</feature>
<evidence type="ECO:0000256" key="3">
    <source>
        <dbReference type="ARBA" id="ARBA00012759"/>
    </source>
</evidence>
<evidence type="ECO:0000256" key="7">
    <source>
        <dbReference type="ARBA" id="ARBA00022786"/>
    </source>
</evidence>
<keyword evidence="7" id="KW-0833">Ubl conjugation pathway</keyword>
<evidence type="ECO:0000256" key="4">
    <source>
        <dbReference type="ARBA" id="ARBA00022670"/>
    </source>
</evidence>
<dbReference type="Gene3D" id="6.10.140.2220">
    <property type="match status" value="1"/>
</dbReference>
<dbReference type="PROSITE" id="PS50865">
    <property type="entry name" value="ZF_MYND_2"/>
    <property type="match status" value="1"/>
</dbReference>
<dbReference type="PANTHER" id="PTHR24006:SF892">
    <property type="entry name" value="OS09G0464400 PROTEIN"/>
    <property type="match status" value="1"/>
</dbReference>
<dbReference type="InterPro" id="IPR028889">
    <property type="entry name" value="USP"/>
</dbReference>
<dbReference type="GO" id="GO:0008270">
    <property type="term" value="F:zinc ion binding"/>
    <property type="evidence" value="ECO:0007669"/>
    <property type="project" value="UniProtKB-KW"/>
</dbReference>
<keyword evidence="4" id="KW-0645">Protease</keyword>
<dbReference type="SUPFAM" id="SSF144232">
    <property type="entry name" value="HIT/MYND zinc finger-like"/>
    <property type="match status" value="1"/>
</dbReference>
<dbReference type="SUPFAM" id="SSF54001">
    <property type="entry name" value="Cysteine proteinases"/>
    <property type="match status" value="1"/>
</dbReference>
<dbReference type="AlphaFoldDB" id="A0A1D6I638"/>
<evidence type="ECO:0000313" key="12">
    <source>
        <dbReference type="EMBL" id="ONM55555.1"/>
    </source>
</evidence>
<proteinExistence type="inferred from homology"/>
<keyword evidence="5" id="KW-0479">Metal-binding</keyword>
<organism evidence="12">
    <name type="scientific">Zea mays</name>
    <name type="common">Maize</name>
    <dbReference type="NCBI Taxonomy" id="4577"/>
    <lineage>
        <taxon>Eukaryota</taxon>
        <taxon>Viridiplantae</taxon>
        <taxon>Streptophyta</taxon>
        <taxon>Embryophyta</taxon>
        <taxon>Tracheophyta</taxon>
        <taxon>Spermatophyta</taxon>
        <taxon>Magnoliopsida</taxon>
        <taxon>Liliopsida</taxon>
        <taxon>Poales</taxon>
        <taxon>Poaceae</taxon>
        <taxon>PACMAD clade</taxon>
        <taxon>Panicoideae</taxon>
        <taxon>Andropogonodae</taxon>
        <taxon>Andropogoneae</taxon>
        <taxon>Tripsacinae</taxon>
        <taxon>Zea</taxon>
    </lineage>
</organism>
<feature type="compositionally biased region" description="Low complexity" evidence="11">
    <location>
        <begin position="810"/>
        <end position="822"/>
    </location>
</feature>
<name>A0A1D6I638_MAIZE</name>
<dbReference type="Pfam" id="PF00443">
    <property type="entry name" value="UCH"/>
    <property type="match status" value="1"/>
</dbReference>
<gene>
    <name evidence="12" type="ORF">ZEAMMB73_Zm00001d020769</name>
</gene>
<dbReference type="FunCoup" id="A0A1D6I638">
    <property type="interactions" value="12"/>
</dbReference>
<dbReference type="OMA" id="SSDQMYP"/>